<sequence length="511" mass="57738">MREVSKRRQVDFAFILPLHANAMCLICQMTAAVCEIANIKQHYDKKHASFSAAFPVGSTARKDKTAALKSSYSIISTIFPTTTTSAEKATTASLRVTWELAKKSESFMDAELVKVCTLGVVEELLEADNHKDDDQVHLSDLTAARRLETLYETRFSTLLNELKCCVDYMSVAVDESTDATDTLQLAVFVRYFNGELFKKELLCLLPLKSNTTGEAIYTSIKSFFENHALELNKINLLVTDGGVKSDHPTVNLLHCIIHQTVLCAKLSCEMKGAMDTVINIVDHIRSTSSLQHRLFKLLLQEQDTQYSDLLQHNDVRWLSRRRVLQCFFALRKEIVKFLSSQKTKKAEKLSQFMKKPGICGFGCHLNQLYLQLQGGDANVGELFEKGNAFQTTLGVFVADIEGKQLHIPTHPHGVPTNGTVLSHMVALLKNLLENFSWWFHNFKIPRQLLHSFLYLSKQNFRLERKNSICTYFRSLILKCQYSNSNLKGFTASQCICSSLLPLHVAQINPLV</sequence>
<dbReference type="STRING" id="144197.ENSSPAP00000026626"/>
<proteinExistence type="predicted"/>
<evidence type="ECO:0000313" key="1">
    <source>
        <dbReference type="Ensembl" id="ENSSPAP00000026626.1"/>
    </source>
</evidence>
<dbReference type="InterPro" id="IPR012337">
    <property type="entry name" value="RNaseH-like_sf"/>
</dbReference>
<dbReference type="AlphaFoldDB" id="A0A3B5B1J7"/>
<dbReference type="PANTHER" id="PTHR45913">
    <property type="entry name" value="EPM2A-INTERACTING PROTEIN 1"/>
    <property type="match status" value="1"/>
</dbReference>
<name>A0A3B5B1J7_9TELE</name>
<dbReference type="Ensembl" id="ENSSPAT00000027065.1">
    <property type="protein sequence ID" value="ENSSPAP00000026626.1"/>
    <property type="gene ID" value="ENSSPAG00000020090.1"/>
</dbReference>
<dbReference type="GeneTree" id="ENSGT00950000182812"/>
<organism evidence="1">
    <name type="scientific">Stegastes partitus</name>
    <name type="common">bicolor damselfish</name>
    <dbReference type="NCBI Taxonomy" id="144197"/>
    <lineage>
        <taxon>Eukaryota</taxon>
        <taxon>Metazoa</taxon>
        <taxon>Chordata</taxon>
        <taxon>Craniata</taxon>
        <taxon>Vertebrata</taxon>
        <taxon>Euteleostomi</taxon>
        <taxon>Actinopterygii</taxon>
        <taxon>Neopterygii</taxon>
        <taxon>Teleostei</taxon>
        <taxon>Neoteleostei</taxon>
        <taxon>Acanthomorphata</taxon>
        <taxon>Ovalentaria</taxon>
        <taxon>Pomacentridae</taxon>
        <taxon>Stegastes</taxon>
    </lineage>
</organism>
<protein>
    <recommendedName>
        <fullName evidence="2">DUF4371 domain-containing protein</fullName>
    </recommendedName>
</protein>
<accession>A0A3B5B1J7</accession>
<evidence type="ECO:0008006" key="2">
    <source>
        <dbReference type="Google" id="ProtNLM"/>
    </source>
</evidence>
<dbReference type="PANTHER" id="PTHR45913:SF21">
    <property type="entry name" value="DUF4371 DOMAIN-CONTAINING PROTEIN"/>
    <property type="match status" value="1"/>
</dbReference>
<reference evidence="1" key="1">
    <citation type="submission" date="2023-09" db="UniProtKB">
        <authorList>
            <consortium name="Ensembl"/>
        </authorList>
    </citation>
    <scope>IDENTIFICATION</scope>
</reference>
<dbReference type="SUPFAM" id="SSF53098">
    <property type="entry name" value="Ribonuclease H-like"/>
    <property type="match status" value="1"/>
</dbReference>